<evidence type="ECO:0000313" key="1">
    <source>
        <dbReference type="EMBL" id="KAL2501115.1"/>
    </source>
</evidence>
<dbReference type="EMBL" id="JBFOLJ010000010">
    <property type="protein sequence ID" value="KAL2501115.1"/>
    <property type="molecule type" value="Genomic_DNA"/>
</dbReference>
<accession>A0ABD1SK64</accession>
<sequence>MHYSSTATTAVAKAVMLLIHLQNKGEPKILLLLGSNHFAAEGKIIELNSSRICVDFMLAVENYQWQKEKQASKMEAEMVPDCYYRKEKQKSVVFAKEKKHRIEKVVVALDF</sequence>
<evidence type="ECO:0000313" key="2">
    <source>
        <dbReference type="Proteomes" id="UP001604277"/>
    </source>
</evidence>
<reference evidence="2" key="1">
    <citation type="submission" date="2024-07" db="EMBL/GenBank/DDBJ databases">
        <title>Two chromosome-level genome assemblies of Korean endemic species Abeliophyllum distichum and Forsythia ovata (Oleaceae).</title>
        <authorList>
            <person name="Jang H."/>
        </authorList>
    </citation>
    <scope>NUCLEOTIDE SEQUENCE [LARGE SCALE GENOMIC DNA]</scope>
</reference>
<proteinExistence type="predicted"/>
<keyword evidence="2" id="KW-1185">Reference proteome</keyword>
<dbReference type="AlphaFoldDB" id="A0ABD1SK64"/>
<organism evidence="1 2">
    <name type="scientific">Forsythia ovata</name>
    <dbReference type="NCBI Taxonomy" id="205694"/>
    <lineage>
        <taxon>Eukaryota</taxon>
        <taxon>Viridiplantae</taxon>
        <taxon>Streptophyta</taxon>
        <taxon>Embryophyta</taxon>
        <taxon>Tracheophyta</taxon>
        <taxon>Spermatophyta</taxon>
        <taxon>Magnoliopsida</taxon>
        <taxon>eudicotyledons</taxon>
        <taxon>Gunneridae</taxon>
        <taxon>Pentapetalae</taxon>
        <taxon>asterids</taxon>
        <taxon>lamiids</taxon>
        <taxon>Lamiales</taxon>
        <taxon>Oleaceae</taxon>
        <taxon>Forsythieae</taxon>
        <taxon>Forsythia</taxon>
    </lineage>
</organism>
<name>A0ABD1SK64_9LAMI</name>
<dbReference type="Proteomes" id="UP001604277">
    <property type="component" value="Unassembled WGS sequence"/>
</dbReference>
<gene>
    <name evidence="1" type="ORF">Fot_34963</name>
</gene>
<comment type="caution">
    <text evidence="1">The sequence shown here is derived from an EMBL/GenBank/DDBJ whole genome shotgun (WGS) entry which is preliminary data.</text>
</comment>
<protein>
    <submittedName>
        <fullName evidence="1">D-aminoacyl-tRNA deacylase DtdA</fullName>
    </submittedName>
</protein>